<dbReference type="InterPro" id="IPR000600">
    <property type="entry name" value="ROK"/>
</dbReference>
<dbReference type="GO" id="GO:0042732">
    <property type="term" value="P:D-xylose metabolic process"/>
    <property type="evidence" value="ECO:0007669"/>
    <property type="project" value="UniProtKB-KW"/>
</dbReference>
<dbReference type="InterPro" id="IPR036388">
    <property type="entry name" value="WH-like_DNA-bd_sf"/>
</dbReference>
<dbReference type="PANTHER" id="PTHR18964">
    <property type="entry name" value="ROK (REPRESSOR, ORF, KINASE) FAMILY"/>
    <property type="match status" value="1"/>
</dbReference>
<dbReference type="RefSeq" id="WP_125164102.1">
    <property type="nucleotide sequence ID" value="NZ_CP034234.1"/>
</dbReference>
<dbReference type="PANTHER" id="PTHR18964:SF149">
    <property type="entry name" value="BIFUNCTIONAL UDP-N-ACETYLGLUCOSAMINE 2-EPIMERASE_N-ACETYLMANNOSAMINE KINASE"/>
    <property type="match status" value="1"/>
</dbReference>
<sequence length="392" mass="44629">MQLSKAKTKQTALILDLLYSKGPLSRIDISKSLHITPATVSDLTQHLINDNIICEIGEDTDNTRVGRRKILLGLLPHHSYYLGVELFEHSFTLALSDNLNEILFEEAYTLSKSDHVRHDLLVKTIHDFMDKHRDTPITSIGIAIPGHYDKSSSHILTNNHSWSNFSLDYLKKHLKYPVYFENNVNAMAIRERLFGHDKTDANFLFLHFRRGIFCSYIYQGNLYARNNYFVGEIGHLVVNPFGEQCECGKIGCLQTYASQTWLLHKTSLLFNSSANTYLKQLVTEEHELSMDTLLQAYHLGDSAVIQLLENAINFLAIALNNIIVTLDTDIIYLHGQLFDDEQLSTLLLNKIREHDSEFISRQTIQKKIKPYSKANGARAACALAISETLLCE</sequence>
<dbReference type="AlphaFoldDB" id="A0A3Q8S718"/>
<evidence type="ECO:0000313" key="4">
    <source>
        <dbReference type="EMBL" id="AZK43893.1"/>
    </source>
</evidence>
<dbReference type="Gene3D" id="3.30.420.40">
    <property type="match status" value="2"/>
</dbReference>
<keyword evidence="3" id="KW-0119">Carbohydrate metabolism</keyword>
<comment type="similarity">
    <text evidence="2">Belongs to the ROK (NagC/XylR) family.</text>
</comment>
<reference evidence="4 5" key="1">
    <citation type="journal article" date="2020" name="Int. J. Syst. Evol. Microbiol.">
        <title>Description of Erysipelothrix piscisicarius sp. nov., an emergent fish pathogen, and assessment of virulence using a tiger barb (Puntigrus tetrazona) infection model.</title>
        <authorList>
            <person name="Pomaranski E.K."/>
            <person name="Griffin M.J."/>
            <person name="Camus A.C."/>
            <person name="Armwood A.R."/>
            <person name="Shelley J."/>
            <person name="Waldbieser G.C."/>
            <person name="LaFrentz B.R."/>
            <person name="Garcia J.C."/>
            <person name="Yanong R."/>
            <person name="Soto E."/>
        </authorList>
    </citation>
    <scope>NUCLEOTIDE SEQUENCE [LARGE SCALE GENOMIC DNA]</scope>
    <source>
        <strain evidence="4 5">15TAL0474</strain>
    </source>
</reference>
<dbReference type="InterPro" id="IPR036390">
    <property type="entry name" value="WH_DNA-bd_sf"/>
</dbReference>
<dbReference type="Proteomes" id="UP000278804">
    <property type="component" value="Chromosome"/>
</dbReference>
<evidence type="ECO:0000256" key="2">
    <source>
        <dbReference type="ARBA" id="ARBA00006479"/>
    </source>
</evidence>
<dbReference type="EMBL" id="CP034234">
    <property type="protein sequence ID" value="AZK43893.1"/>
    <property type="molecule type" value="Genomic_DNA"/>
</dbReference>
<dbReference type="Pfam" id="PF00480">
    <property type="entry name" value="ROK"/>
    <property type="match status" value="1"/>
</dbReference>
<dbReference type="InterPro" id="IPR043129">
    <property type="entry name" value="ATPase_NBD"/>
</dbReference>
<keyword evidence="3" id="KW-0859">Xylose metabolism</keyword>
<organism evidence="4 5">
    <name type="scientific">Erysipelothrix piscisicarius</name>
    <dbReference type="NCBI Taxonomy" id="2485784"/>
    <lineage>
        <taxon>Bacteria</taxon>
        <taxon>Bacillati</taxon>
        <taxon>Bacillota</taxon>
        <taxon>Erysipelotrichia</taxon>
        <taxon>Erysipelotrichales</taxon>
        <taxon>Erysipelotrichaceae</taxon>
        <taxon>Erysipelothrix</taxon>
    </lineage>
</organism>
<keyword evidence="5" id="KW-1185">Reference proteome</keyword>
<evidence type="ECO:0000256" key="1">
    <source>
        <dbReference type="ARBA" id="ARBA00002486"/>
    </source>
</evidence>
<evidence type="ECO:0000256" key="3">
    <source>
        <dbReference type="ARBA" id="ARBA00022629"/>
    </source>
</evidence>
<dbReference type="KEGG" id="eri:EEI45_03060"/>
<accession>A0A3Q8S718</accession>
<protein>
    <submittedName>
        <fullName evidence="4">ROK family transcriptional regulator</fullName>
    </submittedName>
</protein>
<comment type="function">
    <text evidence="1">Transcriptional repressor of xylose-utilizing enzymes.</text>
</comment>
<proteinExistence type="inferred from homology"/>
<dbReference type="Gene3D" id="1.10.10.10">
    <property type="entry name" value="Winged helix-like DNA-binding domain superfamily/Winged helix DNA-binding domain"/>
    <property type="match status" value="1"/>
</dbReference>
<dbReference type="SUPFAM" id="SSF53067">
    <property type="entry name" value="Actin-like ATPase domain"/>
    <property type="match status" value="1"/>
</dbReference>
<name>A0A3Q8S718_9FIRM</name>
<evidence type="ECO:0000313" key="5">
    <source>
        <dbReference type="Proteomes" id="UP000278804"/>
    </source>
</evidence>
<gene>
    <name evidence="4" type="ORF">EEI45_03060</name>
</gene>
<dbReference type="SUPFAM" id="SSF46785">
    <property type="entry name" value="Winged helix' DNA-binding domain"/>
    <property type="match status" value="1"/>
</dbReference>